<dbReference type="Gene3D" id="4.10.240.10">
    <property type="entry name" value="Zn(2)-C6 fungal-type DNA-binding domain"/>
    <property type="match status" value="1"/>
</dbReference>
<dbReference type="InterPro" id="IPR007219">
    <property type="entry name" value="XnlR_reg_dom"/>
</dbReference>
<evidence type="ECO:0000259" key="8">
    <source>
        <dbReference type="PROSITE" id="PS50048"/>
    </source>
</evidence>
<keyword evidence="3" id="KW-0862">Zinc</keyword>
<protein>
    <recommendedName>
        <fullName evidence="8">Zn(2)-C6 fungal-type domain-containing protein</fullName>
    </recommendedName>
</protein>
<evidence type="ECO:0000256" key="4">
    <source>
        <dbReference type="ARBA" id="ARBA00023015"/>
    </source>
</evidence>
<dbReference type="Pfam" id="PF00172">
    <property type="entry name" value="Zn_clus"/>
    <property type="match status" value="1"/>
</dbReference>
<keyword evidence="4" id="KW-0805">Transcription regulation</keyword>
<evidence type="ECO:0000313" key="9">
    <source>
        <dbReference type="EMBL" id="KIW69535.1"/>
    </source>
</evidence>
<sequence>MPGANVKRRTRSCALCHRRKIKCDSQSHPCKQCQRVGQPCVGLDPVSHLDRPRSLVQWLESEVNALDTSIKALEATSPRNLENKTAAPGRYGLETTRCNQNSACDPGPTINPVLQDITFPWLGFHQNFQLADFILLSEAAIPLTDERPRVNNNPTSTRHILSPALANTSPNPLQSIPRRVADFLLENYVTRSMASYPIFHEPRLRAYHVSVFSMPGDGTYGEGSPYETFIISLVMAISLSTAARAKQARANKVAFKLFHHACRHVREVLTNDIFGLQALLVLAEYAIMNPLAANVYYLCGYIMQACIELGLHREEPLDRGVDYLARDLRRRIFWSAWEMDASCSSSFCRPVHLLPKDITTDFPSEMEDNAITSDGISHHARRTKFICGRIRGFRLIEAEIISVLFHNEPFPSQFRGIRAWMVDVEERIETWGEEIQSSAASNQDATLATQWSEMSLFASIARPLMIITLFRPCPKIPDPSVSSLVKAFKAATEVAEGYYQQANMEFGSPKYTFQPCHHVFSAAGVFLHALRQVRSTIASLYTIREVESFMETFSRFFSVTAERWPAALRCLREYERLLEPLKQEYLAYAASRLLAGDKFHSPEESGSRNLDLPEDSVYYVNSFIESIANTPSGGVFTFDETVPLDWNSEFQLTMPEINIEGFH</sequence>
<dbReference type="AlphaFoldDB" id="A0A0D2FSN8"/>
<keyword evidence="7" id="KW-0539">Nucleus</keyword>
<evidence type="ECO:0000256" key="6">
    <source>
        <dbReference type="ARBA" id="ARBA00023163"/>
    </source>
</evidence>
<dbReference type="GO" id="GO:0000981">
    <property type="term" value="F:DNA-binding transcription factor activity, RNA polymerase II-specific"/>
    <property type="evidence" value="ECO:0007669"/>
    <property type="project" value="InterPro"/>
</dbReference>
<dbReference type="GO" id="GO:0043565">
    <property type="term" value="F:sequence-specific DNA binding"/>
    <property type="evidence" value="ECO:0007669"/>
    <property type="project" value="TreeGrafter"/>
</dbReference>
<dbReference type="PROSITE" id="PS00463">
    <property type="entry name" value="ZN2_CY6_FUNGAL_1"/>
    <property type="match status" value="1"/>
</dbReference>
<name>A0A0D2FSN8_9EURO</name>
<evidence type="ECO:0000256" key="5">
    <source>
        <dbReference type="ARBA" id="ARBA00023125"/>
    </source>
</evidence>
<dbReference type="GO" id="GO:0045944">
    <property type="term" value="P:positive regulation of transcription by RNA polymerase II"/>
    <property type="evidence" value="ECO:0007669"/>
    <property type="project" value="TreeGrafter"/>
</dbReference>
<dbReference type="SMART" id="SM00066">
    <property type="entry name" value="GAL4"/>
    <property type="match status" value="1"/>
</dbReference>
<dbReference type="GO" id="GO:0008270">
    <property type="term" value="F:zinc ion binding"/>
    <property type="evidence" value="ECO:0007669"/>
    <property type="project" value="InterPro"/>
</dbReference>
<dbReference type="InterPro" id="IPR001138">
    <property type="entry name" value="Zn2Cys6_DnaBD"/>
</dbReference>
<dbReference type="SUPFAM" id="SSF57701">
    <property type="entry name" value="Zn2/Cys6 DNA-binding domain"/>
    <property type="match status" value="1"/>
</dbReference>
<dbReference type="PROSITE" id="PS50048">
    <property type="entry name" value="ZN2_CY6_FUNGAL_2"/>
    <property type="match status" value="1"/>
</dbReference>
<dbReference type="SMART" id="SM00906">
    <property type="entry name" value="Fungal_trans"/>
    <property type="match status" value="1"/>
</dbReference>
<dbReference type="CDD" id="cd00067">
    <property type="entry name" value="GAL4"/>
    <property type="match status" value="1"/>
</dbReference>
<dbReference type="Pfam" id="PF04082">
    <property type="entry name" value="Fungal_trans"/>
    <property type="match status" value="1"/>
</dbReference>
<evidence type="ECO:0000256" key="1">
    <source>
        <dbReference type="ARBA" id="ARBA00004123"/>
    </source>
</evidence>
<organism evidence="9 10">
    <name type="scientific">Phialophora macrospora</name>
    <dbReference type="NCBI Taxonomy" id="1851006"/>
    <lineage>
        <taxon>Eukaryota</taxon>
        <taxon>Fungi</taxon>
        <taxon>Dikarya</taxon>
        <taxon>Ascomycota</taxon>
        <taxon>Pezizomycotina</taxon>
        <taxon>Eurotiomycetes</taxon>
        <taxon>Chaetothyriomycetidae</taxon>
        <taxon>Chaetothyriales</taxon>
        <taxon>Herpotrichiellaceae</taxon>
        <taxon>Phialophora</taxon>
    </lineage>
</organism>
<proteinExistence type="predicted"/>
<evidence type="ECO:0000256" key="2">
    <source>
        <dbReference type="ARBA" id="ARBA00022723"/>
    </source>
</evidence>
<dbReference type="PANTHER" id="PTHR47782">
    <property type="entry name" value="ZN(II)2CYS6 TRANSCRIPTION FACTOR (EUROFUNG)-RELATED"/>
    <property type="match status" value="1"/>
</dbReference>
<keyword evidence="2" id="KW-0479">Metal-binding</keyword>
<comment type="subcellular location">
    <subcellularLocation>
        <location evidence="1">Nucleus</location>
    </subcellularLocation>
</comment>
<dbReference type="GO" id="GO:0006351">
    <property type="term" value="P:DNA-templated transcription"/>
    <property type="evidence" value="ECO:0007669"/>
    <property type="project" value="InterPro"/>
</dbReference>
<keyword evidence="6" id="KW-0804">Transcription</keyword>
<dbReference type="InterPro" id="IPR036864">
    <property type="entry name" value="Zn2-C6_fun-type_DNA-bd_sf"/>
</dbReference>
<feature type="domain" description="Zn(2)-C6 fungal-type" evidence="8">
    <location>
        <begin position="12"/>
        <end position="41"/>
    </location>
</feature>
<dbReference type="STRING" id="5601.A0A0D2FSN8"/>
<reference evidence="9 10" key="1">
    <citation type="submission" date="2015-01" db="EMBL/GenBank/DDBJ databases">
        <title>The Genome Sequence of Capronia semiimmersa CBS27337.</title>
        <authorList>
            <consortium name="The Broad Institute Genomics Platform"/>
            <person name="Cuomo C."/>
            <person name="de Hoog S."/>
            <person name="Gorbushina A."/>
            <person name="Stielow B."/>
            <person name="Teixiera M."/>
            <person name="Abouelleil A."/>
            <person name="Chapman S.B."/>
            <person name="Priest M."/>
            <person name="Young S.K."/>
            <person name="Wortman J."/>
            <person name="Nusbaum C."/>
            <person name="Birren B."/>
        </authorList>
    </citation>
    <scope>NUCLEOTIDE SEQUENCE [LARGE SCALE GENOMIC DNA]</scope>
    <source>
        <strain evidence="9 10">CBS 27337</strain>
    </source>
</reference>
<dbReference type="PANTHER" id="PTHR47782:SF1">
    <property type="entry name" value="PYRIMIDINE PATHWAY REGULATORY PROTEIN 1"/>
    <property type="match status" value="1"/>
</dbReference>
<dbReference type="EMBL" id="KN846958">
    <property type="protein sequence ID" value="KIW69535.1"/>
    <property type="molecule type" value="Genomic_DNA"/>
</dbReference>
<dbReference type="Proteomes" id="UP000054266">
    <property type="component" value="Unassembled WGS sequence"/>
</dbReference>
<dbReference type="GO" id="GO:0005634">
    <property type="term" value="C:nucleus"/>
    <property type="evidence" value="ECO:0007669"/>
    <property type="project" value="UniProtKB-SubCell"/>
</dbReference>
<evidence type="ECO:0000256" key="3">
    <source>
        <dbReference type="ARBA" id="ARBA00022833"/>
    </source>
</evidence>
<accession>A0A0D2FSN8</accession>
<dbReference type="InterPro" id="IPR052202">
    <property type="entry name" value="Yeast_MetPath_Reg"/>
</dbReference>
<keyword evidence="5" id="KW-0238">DNA-binding</keyword>
<gene>
    <name evidence="9" type="ORF">PV04_05408</name>
</gene>
<evidence type="ECO:0000256" key="7">
    <source>
        <dbReference type="ARBA" id="ARBA00023242"/>
    </source>
</evidence>
<dbReference type="HOGENOM" id="CLU_018404_1_0_1"/>
<dbReference type="CDD" id="cd12148">
    <property type="entry name" value="fungal_TF_MHR"/>
    <property type="match status" value="1"/>
</dbReference>
<keyword evidence="10" id="KW-1185">Reference proteome</keyword>
<evidence type="ECO:0000313" key="10">
    <source>
        <dbReference type="Proteomes" id="UP000054266"/>
    </source>
</evidence>